<dbReference type="PIR" id="D70397">
    <property type="entry name" value="D70397"/>
</dbReference>
<dbReference type="InterPro" id="IPR058649">
    <property type="entry name" value="CzcB_C"/>
</dbReference>
<organism evidence="7 8">
    <name type="scientific">Aquifex aeolicus (strain VF5)</name>
    <dbReference type="NCBI Taxonomy" id="224324"/>
    <lineage>
        <taxon>Bacteria</taxon>
        <taxon>Pseudomonadati</taxon>
        <taxon>Aquificota</taxon>
        <taxon>Aquificia</taxon>
        <taxon>Aquificales</taxon>
        <taxon>Aquificaceae</taxon>
        <taxon>Aquifex</taxon>
    </lineage>
</organism>
<gene>
    <name evidence="7" type="primary">czcB1</name>
    <name evidence="7" type="ordered locus">aq_1132</name>
</gene>
<dbReference type="EnsemblBacteria" id="AAC07176">
    <property type="protein sequence ID" value="AAC07176"/>
    <property type="gene ID" value="aq_1132"/>
</dbReference>
<dbReference type="Proteomes" id="UP000000798">
    <property type="component" value="Chromosome"/>
</dbReference>
<evidence type="ECO:0000259" key="6">
    <source>
        <dbReference type="Pfam" id="PF25975"/>
    </source>
</evidence>
<dbReference type="InterPro" id="IPR006143">
    <property type="entry name" value="RND_pump_MFP"/>
</dbReference>
<dbReference type="Pfam" id="PF25954">
    <property type="entry name" value="Beta-barrel_RND_2"/>
    <property type="match status" value="1"/>
</dbReference>
<dbReference type="PANTHER" id="PTHR30097:SF4">
    <property type="entry name" value="SLR6042 PROTEIN"/>
    <property type="match status" value="1"/>
</dbReference>
<dbReference type="InterPro" id="IPR058790">
    <property type="entry name" value="BSH_CusB"/>
</dbReference>
<dbReference type="GO" id="GO:0016020">
    <property type="term" value="C:membrane"/>
    <property type="evidence" value="ECO:0007669"/>
    <property type="project" value="InterPro"/>
</dbReference>
<dbReference type="KEGG" id="aae:aq_1132"/>
<feature type="domain" description="CzcB-like C-terminal circularly permuted SH3-like" evidence="6">
    <location>
        <begin position="364"/>
        <end position="424"/>
    </location>
</feature>
<evidence type="ECO:0000256" key="2">
    <source>
        <dbReference type="ARBA" id="ARBA00022448"/>
    </source>
</evidence>
<dbReference type="GO" id="GO:0030313">
    <property type="term" value="C:cell envelope"/>
    <property type="evidence" value="ECO:0000318"/>
    <property type="project" value="GO_Central"/>
</dbReference>
<dbReference type="OrthoDB" id="9765657at2"/>
<evidence type="ECO:0000256" key="1">
    <source>
        <dbReference type="ARBA" id="ARBA00009477"/>
    </source>
</evidence>
<evidence type="ECO:0000313" key="7">
    <source>
        <dbReference type="EMBL" id="AAC07176.1"/>
    </source>
</evidence>
<dbReference type="PANTHER" id="PTHR30097">
    <property type="entry name" value="CATION EFFLUX SYSTEM PROTEIN CUSB"/>
    <property type="match status" value="1"/>
</dbReference>
<dbReference type="Gene3D" id="2.40.420.20">
    <property type="match status" value="1"/>
</dbReference>
<evidence type="ECO:0000313" key="8">
    <source>
        <dbReference type="Proteomes" id="UP000000798"/>
    </source>
</evidence>
<feature type="domain" description="CusB-like barrel-sandwich hybrid" evidence="4">
    <location>
        <begin position="181"/>
        <end position="279"/>
    </location>
</feature>
<dbReference type="Gene3D" id="2.40.30.170">
    <property type="match status" value="1"/>
</dbReference>
<dbReference type="NCBIfam" id="TIGR00999">
    <property type="entry name" value="8a0102"/>
    <property type="match status" value="1"/>
</dbReference>
<dbReference type="RefSeq" id="WP_010880709.1">
    <property type="nucleotide sequence ID" value="NC_000918.1"/>
</dbReference>
<dbReference type="Pfam" id="PF13115">
    <property type="entry name" value="YtkA"/>
    <property type="match status" value="1"/>
</dbReference>
<dbReference type="FunCoup" id="O67207">
    <property type="interactions" value="75"/>
</dbReference>
<dbReference type="InParanoid" id="O67207"/>
<protein>
    <submittedName>
        <fullName evidence="7">Cation efflux system (CzcB-like)</fullName>
    </submittedName>
</protein>
<feature type="domain" description="YtkA-like" evidence="3">
    <location>
        <begin position="28"/>
        <end position="106"/>
    </location>
</feature>
<comment type="similarity">
    <text evidence="1">Belongs to the membrane fusion protein (MFP) (TC 8.A.1) family.</text>
</comment>
<dbReference type="InterPro" id="IPR032693">
    <property type="entry name" value="YtkA-like_dom"/>
</dbReference>
<dbReference type="GO" id="GO:0015679">
    <property type="term" value="P:plasma membrane copper ion transport"/>
    <property type="evidence" value="ECO:0000318"/>
    <property type="project" value="GO_Central"/>
</dbReference>
<sequence length="444" mass="50879">MRILSFLIFINVVFAFLGGDYKEVIRLKQKEVEVVIYSKDGKIKSGGNEIRVEVKPPKEIKEFYFYMPPMPGMNEMRDVAKLEKKGEGVYEGFVNISMDGPWEIRIMFADGTKITRNVFIPLSKETAKETKPMEHSGHIMIPPEKLQLLGVITEPVKKRFLVRRFYTVGYVDYNREKVYDITVRADAWVEKTYGRFEGEYVKKGTPLMKVLSPDIEIAKREYKLAKKIGDEKLIKEALRKLRYLKAGSVVRSPVDGVILQKQVYEGGYLKEGQTAYRIADLSTAWIVAEVPLHFSSYIRKGLKAFVSPEGDSTQFQATVDYIFPEVNKLSRTLKVRLKLKNENLTFKPNALVNVSFEVPIGEVIAVPESAVVDTGRRRFVFVEMEKGMYMPVQVKLGRRGEGYYEVIHGLKEGQRVVVKGTFLLDAEAQIKGLYGKQMQMHHHH</sequence>
<evidence type="ECO:0000259" key="5">
    <source>
        <dbReference type="Pfam" id="PF25954"/>
    </source>
</evidence>
<dbReference type="NCBIfam" id="TIGR01730">
    <property type="entry name" value="RND_mfp"/>
    <property type="match status" value="1"/>
</dbReference>
<accession>O67207</accession>
<feature type="domain" description="CusB-like beta-barrel" evidence="5">
    <location>
        <begin position="284"/>
        <end position="357"/>
    </location>
</feature>
<dbReference type="STRING" id="224324.aq_1132"/>
<dbReference type="InterPro" id="IPR058792">
    <property type="entry name" value="Beta-barrel_RND_2"/>
</dbReference>
<name>O67207_AQUAE</name>
<dbReference type="InterPro" id="IPR005695">
    <property type="entry name" value="Co/Zn/Cd_resistance_CzcB-like"/>
</dbReference>
<dbReference type="EMBL" id="AE000657">
    <property type="protein sequence ID" value="AAC07176.1"/>
    <property type="molecule type" value="Genomic_DNA"/>
</dbReference>
<evidence type="ECO:0000259" key="4">
    <source>
        <dbReference type="Pfam" id="PF25919"/>
    </source>
</evidence>
<proteinExistence type="inferred from homology"/>
<dbReference type="GO" id="GO:0046873">
    <property type="term" value="F:metal ion transmembrane transporter activity"/>
    <property type="evidence" value="ECO:0007669"/>
    <property type="project" value="InterPro"/>
</dbReference>
<dbReference type="GO" id="GO:0060003">
    <property type="term" value="P:copper ion export"/>
    <property type="evidence" value="ECO:0000318"/>
    <property type="project" value="GO_Central"/>
</dbReference>
<keyword evidence="8" id="KW-1185">Reference proteome</keyword>
<dbReference type="eggNOG" id="COG0845">
    <property type="taxonomic scope" value="Bacteria"/>
</dbReference>
<dbReference type="SUPFAM" id="SSF111369">
    <property type="entry name" value="HlyD-like secretion proteins"/>
    <property type="match status" value="1"/>
</dbReference>
<dbReference type="Pfam" id="PF25975">
    <property type="entry name" value="CzcB_C"/>
    <property type="match status" value="1"/>
</dbReference>
<reference evidence="7 8" key="1">
    <citation type="journal article" date="1998" name="Nature">
        <title>The complete genome of the hyperthermophilic bacterium Aquifex aeolicus.</title>
        <authorList>
            <person name="Deckert G."/>
            <person name="Warren P.V."/>
            <person name="Gaasterland T."/>
            <person name="Young W.G."/>
            <person name="Lenox A.L."/>
            <person name="Graham D.E."/>
            <person name="Overbeek R."/>
            <person name="Snead M.A."/>
            <person name="Keller M."/>
            <person name="Aujay M."/>
            <person name="Huber R."/>
            <person name="Feldman R.A."/>
            <person name="Short J.M."/>
            <person name="Olson G.J."/>
            <person name="Swanson R.V."/>
        </authorList>
    </citation>
    <scope>NUCLEOTIDE SEQUENCE [LARGE SCALE GENOMIC DNA]</scope>
    <source>
        <strain evidence="7 8">VF5</strain>
    </source>
</reference>
<dbReference type="HOGENOM" id="CLU_616293_0_0_0"/>
<dbReference type="AlphaFoldDB" id="O67207"/>
<dbReference type="InterPro" id="IPR051909">
    <property type="entry name" value="MFP_Cation_Efflux"/>
</dbReference>
<dbReference type="Pfam" id="PF25919">
    <property type="entry name" value="BSH_CusB"/>
    <property type="match status" value="1"/>
</dbReference>
<keyword evidence="2" id="KW-0813">Transport</keyword>
<evidence type="ECO:0000259" key="3">
    <source>
        <dbReference type="Pfam" id="PF13115"/>
    </source>
</evidence>
<dbReference type="SMR" id="O67207"/>